<gene>
    <name evidence="1" type="ORF">J4N46_11905</name>
</gene>
<protein>
    <submittedName>
        <fullName evidence="1">Uncharacterized protein</fullName>
    </submittedName>
</protein>
<dbReference type="RefSeq" id="WP_208059470.1">
    <property type="nucleotide sequence ID" value="NZ_JAGDYP010000013.1"/>
</dbReference>
<accession>A0ABS3Q0J4</accession>
<organism evidence="1 2">
    <name type="scientific">Capnocytophaga bilenii</name>
    <dbReference type="NCBI Taxonomy" id="2819369"/>
    <lineage>
        <taxon>Bacteria</taxon>
        <taxon>Pseudomonadati</taxon>
        <taxon>Bacteroidota</taxon>
        <taxon>Flavobacteriia</taxon>
        <taxon>Flavobacteriales</taxon>
        <taxon>Flavobacteriaceae</taxon>
        <taxon>Capnocytophaga</taxon>
    </lineage>
</organism>
<evidence type="ECO:0000313" key="1">
    <source>
        <dbReference type="EMBL" id="MBO1885098.1"/>
    </source>
</evidence>
<dbReference type="Proteomes" id="UP000681610">
    <property type="component" value="Unassembled WGS sequence"/>
</dbReference>
<keyword evidence="2" id="KW-1185">Reference proteome</keyword>
<sequence length="67" mass="7839">METLLNIGIDDRKKIFEEEDFYYQLTPDELKSLALAEEQSRLGMVVSSEEVRREIREKYASKLGNRG</sequence>
<comment type="caution">
    <text evidence="1">The sequence shown here is derived from an EMBL/GenBank/DDBJ whole genome shotgun (WGS) entry which is preliminary data.</text>
</comment>
<dbReference type="EMBL" id="JAGDYP010000013">
    <property type="protein sequence ID" value="MBO1885098.1"/>
    <property type="molecule type" value="Genomic_DNA"/>
</dbReference>
<name>A0ABS3Q0J4_9FLAO</name>
<evidence type="ECO:0000313" key="2">
    <source>
        <dbReference type="Proteomes" id="UP000681610"/>
    </source>
</evidence>
<proteinExistence type="predicted"/>
<reference evidence="1 2" key="1">
    <citation type="submission" date="2021-03" db="EMBL/GenBank/DDBJ databases">
        <title>Isolation and description of Capnocytophaga bilenii sp. nov., a novel Capnocytophaga species, isolated from a gingivitis subject.</title>
        <authorList>
            <person name="Antezack A."/>
            <person name="Monnet-Corti V."/>
            <person name="La Scola B."/>
        </authorList>
    </citation>
    <scope>NUCLEOTIDE SEQUENCE [LARGE SCALE GENOMIC DNA]</scope>
    <source>
        <strain evidence="1 2">Marseille-Q4570</strain>
    </source>
</reference>